<dbReference type="Pfam" id="PF01569">
    <property type="entry name" value="PAP2"/>
    <property type="match status" value="1"/>
</dbReference>
<dbReference type="Proteomes" id="UP001321481">
    <property type="component" value="Unassembled WGS sequence"/>
</dbReference>
<feature type="domain" description="Phosphatidic acid phosphatase type 2/haloperoxidase" evidence="2">
    <location>
        <begin position="115"/>
        <end position="230"/>
    </location>
</feature>
<dbReference type="CDD" id="cd03392">
    <property type="entry name" value="PAP2_like_2"/>
    <property type="match status" value="1"/>
</dbReference>
<sequence>MDAQAESGRLRRFHERFLIETREVSPRGRAVLYATAAVLMVGGVAAFLVVLDAVGEGDDLAVIDGPIRDWFTGLQSPPMTVFMAVIATVFGPIAMPVIVLVTTVWWGIAARHAWRPLLLAGGMAVGVAIVQILAPIIGRERPPIATMLMGADHTPSFPSGHVMGATDFLLLTAYLVFSRRRNPVSTVVALVVAVVLVVLTASCRIYLGYHWPTDVLASLSLSMVVVGAVVGVDTWRTVRVVPEVSDPTRAQRRARRARTNA</sequence>
<keyword evidence="1" id="KW-0812">Transmembrane</keyword>
<evidence type="ECO:0000313" key="4">
    <source>
        <dbReference type="Proteomes" id="UP001321481"/>
    </source>
</evidence>
<comment type="caution">
    <text evidence="3">The sequence shown here is derived from an EMBL/GenBank/DDBJ whole genome shotgun (WGS) entry which is preliminary data.</text>
</comment>
<organism evidence="3 4">
    <name type="scientific">Microbacterium dauci</name>
    <dbReference type="NCBI Taxonomy" id="3048008"/>
    <lineage>
        <taxon>Bacteria</taxon>
        <taxon>Bacillati</taxon>
        <taxon>Actinomycetota</taxon>
        <taxon>Actinomycetes</taxon>
        <taxon>Micrococcales</taxon>
        <taxon>Microbacteriaceae</taxon>
        <taxon>Microbacterium</taxon>
    </lineage>
</organism>
<dbReference type="EMBL" id="JASJND010000006">
    <property type="protein sequence ID" value="MDJ1114722.1"/>
    <property type="molecule type" value="Genomic_DNA"/>
</dbReference>
<evidence type="ECO:0000313" key="3">
    <source>
        <dbReference type="EMBL" id="MDJ1114722.1"/>
    </source>
</evidence>
<dbReference type="SMART" id="SM00014">
    <property type="entry name" value="acidPPc"/>
    <property type="match status" value="1"/>
</dbReference>
<evidence type="ECO:0000256" key="1">
    <source>
        <dbReference type="SAM" id="Phobius"/>
    </source>
</evidence>
<keyword evidence="4" id="KW-1185">Reference proteome</keyword>
<dbReference type="SUPFAM" id="SSF48317">
    <property type="entry name" value="Acid phosphatase/Vanadium-dependent haloperoxidase"/>
    <property type="match status" value="1"/>
</dbReference>
<proteinExistence type="predicted"/>
<dbReference type="Gene3D" id="1.20.144.10">
    <property type="entry name" value="Phosphatidic acid phosphatase type 2/haloperoxidase"/>
    <property type="match status" value="1"/>
</dbReference>
<dbReference type="RefSeq" id="WP_283716388.1">
    <property type="nucleotide sequence ID" value="NZ_JASJND010000006.1"/>
</dbReference>
<protein>
    <submittedName>
        <fullName evidence="3">Phosphatase PAP2 family protein</fullName>
    </submittedName>
</protein>
<dbReference type="InterPro" id="IPR036938">
    <property type="entry name" value="PAP2/HPO_sf"/>
</dbReference>
<evidence type="ECO:0000259" key="2">
    <source>
        <dbReference type="SMART" id="SM00014"/>
    </source>
</evidence>
<feature type="transmembrane region" description="Helical" evidence="1">
    <location>
        <begin position="30"/>
        <end position="51"/>
    </location>
</feature>
<dbReference type="PANTHER" id="PTHR14969">
    <property type="entry name" value="SPHINGOSINE-1-PHOSPHATE PHOSPHOHYDROLASE"/>
    <property type="match status" value="1"/>
</dbReference>
<feature type="transmembrane region" description="Helical" evidence="1">
    <location>
        <begin position="81"/>
        <end position="105"/>
    </location>
</feature>
<feature type="transmembrane region" description="Helical" evidence="1">
    <location>
        <begin position="117"/>
        <end position="137"/>
    </location>
</feature>
<gene>
    <name evidence="3" type="ORF">QNI14_09665</name>
</gene>
<feature type="transmembrane region" description="Helical" evidence="1">
    <location>
        <begin position="157"/>
        <end position="177"/>
    </location>
</feature>
<feature type="transmembrane region" description="Helical" evidence="1">
    <location>
        <begin position="184"/>
        <end position="209"/>
    </location>
</feature>
<dbReference type="PANTHER" id="PTHR14969:SF13">
    <property type="entry name" value="AT30094P"/>
    <property type="match status" value="1"/>
</dbReference>
<name>A0ABT6ZGG1_9MICO</name>
<accession>A0ABT6ZGG1</accession>
<dbReference type="InterPro" id="IPR000326">
    <property type="entry name" value="PAP2/HPO"/>
</dbReference>
<keyword evidence="1" id="KW-1133">Transmembrane helix</keyword>
<keyword evidence="1" id="KW-0472">Membrane</keyword>
<feature type="transmembrane region" description="Helical" evidence="1">
    <location>
        <begin position="215"/>
        <end position="232"/>
    </location>
</feature>
<reference evidence="3 4" key="1">
    <citation type="submission" date="2023-05" db="EMBL/GenBank/DDBJ databases">
        <title>Microbacterium dauci sp.nov., Isolated from Carrot Rhizosphere Soil.</title>
        <authorList>
            <person name="Xiao Z."/>
            <person name="Zheng J."/>
        </authorList>
    </citation>
    <scope>NUCLEOTIDE SEQUENCE [LARGE SCALE GENOMIC DNA]</scope>
    <source>
        <strain evidence="3 4">LX3-4</strain>
    </source>
</reference>